<sequence length="257" mass="29257">MDDTYQAYFNRVARLTLSAAHRSQLQSIQTSPKFKGGQASPFPGYSVTTPPWDKHPGNAELAQKLVQVQQQLCQELDEGLMVPVSPESFHLTLADLIWGDIYEDAVQENPEFEEQLRDLIAECFQQCEPVVSQGSPIAMQVLGLILRPRAVMVSLVPQSEEGYQRIVQLRRAIYQNSGLMALRIEQQYNFTAHITLGYFGEISPDLDRDRATQILGDISAQWFDDDLPTLTIEQAQLCKFDDMNHFYRKPDFPILTF</sequence>
<comment type="caution">
    <text evidence="1">The sequence shown here is derived from an EMBL/GenBank/DDBJ whole genome shotgun (WGS) entry which is preliminary data.</text>
</comment>
<accession>A0A8J7DNB4</accession>
<protein>
    <submittedName>
        <fullName evidence="1">DUF1868 domain-containing protein</fullName>
    </submittedName>
</protein>
<keyword evidence="2" id="KW-1185">Reference proteome</keyword>
<dbReference type="EMBL" id="JADEWZ010000001">
    <property type="protein sequence ID" value="MBE9114309.1"/>
    <property type="molecule type" value="Genomic_DNA"/>
</dbReference>
<reference evidence="1" key="1">
    <citation type="submission" date="2020-10" db="EMBL/GenBank/DDBJ databases">
        <authorList>
            <person name="Castelo-Branco R."/>
            <person name="Eusebio N."/>
            <person name="Adriana R."/>
            <person name="Vieira A."/>
            <person name="Brugerolle De Fraissinette N."/>
            <person name="Rezende De Castro R."/>
            <person name="Schneider M.P."/>
            <person name="Vasconcelos V."/>
            <person name="Leao P.N."/>
        </authorList>
    </citation>
    <scope>NUCLEOTIDE SEQUENCE</scope>
    <source>
        <strain evidence="1">LEGE 07157</strain>
    </source>
</reference>
<organism evidence="1 2">
    <name type="scientific">Lusitaniella coriacea LEGE 07157</name>
    <dbReference type="NCBI Taxonomy" id="945747"/>
    <lineage>
        <taxon>Bacteria</taxon>
        <taxon>Bacillati</taxon>
        <taxon>Cyanobacteriota</taxon>
        <taxon>Cyanophyceae</taxon>
        <taxon>Spirulinales</taxon>
        <taxon>Lusitaniellaceae</taxon>
        <taxon>Lusitaniella</taxon>
    </lineage>
</organism>
<gene>
    <name evidence="1" type="ORF">IQ249_00210</name>
</gene>
<dbReference type="SUPFAM" id="SSF55144">
    <property type="entry name" value="LigT-like"/>
    <property type="match status" value="1"/>
</dbReference>
<dbReference type="AlphaFoldDB" id="A0A8J7DNB4"/>
<evidence type="ECO:0000313" key="2">
    <source>
        <dbReference type="Proteomes" id="UP000654482"/>
    </source>
</evidence>
<name>A0A8J7DNB4_9CYAN</name>
<dbReference type="InterPro" id="IPR009097">
    <property type="entry name" value="Cyclic_Pdiesterase"/>
</dbReference>
<evidence type="ECO:0000313" key="1">
    <source>
        <dbReference type="EMBL" id="MBE9114309.1"/>
    </source>
</evidence>
<dbReference type="Proteomes" id="UP000654482">
    <property type="component" value="Unassembled WGS sequence"/>
</dbReference>
<dbReference type="RefSeq" id="WP_194027400.1">
    <property type="nucleotide sequence ID" value="NZ_JADEWZ010000001.1"/>
</dbReference>
<proteinExistence type="predicted"/>
<dbReference type="Gene3D" id="3.90.1140.10">
    <property type="entry name" value="Cyclic phosphodiesterase"/>
    <property type="match status" value="1"/>
</dbReference>